<organism evidence="2 3">
    <name type="scientific">Mesorhizobium waimense</name>
    <dbReference type="NCBI Taxonomy" id="1300307"/>
    <lineage>
        <taxon>Bacteria</taxon>
        <taxon>Pseudomonadati</taxon>
        <taxon>Pseudomonadota</taxon>
        <taxon>Alphaproteobacteria</taxon>
        <taxon>Hyphomicrobiales</taxon>
        <taxon>Phyllobacteriaceae</taxon>
        <taxon>Mesorhizobium</taxon>
    </lineage>
</organism>
<evidence type="ECO:0000313" key="3">
    <source>
        <dbReference type="Proteomes" id="UP000272706"/>
    </source>
</evidence>
<dbReference type="EMBL" id="QZWZ01000097">
    <property type="protein sequence ID" value="RJT23004.1"/>
    <property type="molecule type" value="Genomic_DNA"/>
</dbReference>
<accession>A0A3A5JQ97</accession>
<feature type="signal peptide" evidence="1">
    <location>
        <begin position="1"/>
        <end position="20"/>
    </location>
</feature>
<feature type="chain" id="PRO_5017306678" evidence="1">
    <location>
        <begin position="21"/>
        <end position="113"/>
    </location>
</feature>
<keyword evidence="3" id="KW-1185">Reference proteome</keyword>
<reference evidence="2 3" key="1">
    <citation type="submission" date="2018-09" db="EMBL/GenBank/DDBJ databases">
        <title>Mesorhizobium carmichaelinearum sp. nov. isolated from Carmichaelinea spp. root nodules in New Zealand.</title>
        <authorList>
            <person name="De Meyer S.E."/>
        </authorList>
    </citation>
    <scope>NUCLEOTIDE SEQUENCE [LARGE SCALE GENOMIC DNA]</scope>
    <source>
        <strain evidence="2 3">ICMP19557</strain>
    </source>
</reference>
<dbReference type="OrthoDB" id="8083938at2"/>
<evidence type="ECO:0000313" key="2">
    <source>
        <dbReference type="EMBL" id="RJT23004.1"/>
    </source>
</evidence>
<dbReference type="AlphaFoldDB" id="A0A3A5JQ97"/>
<evidence type="ECO:0000256" key="1">
    <source>
        <dbReference type="SAM" id="SignalP"/>
    </source>
</evidence>
<dbReference type="RefSeq" id="WP_120019331.1">
    <property type="nucleotide sequence ID" value="NZ_QZWZ01000097.1"/>
</dbReference>
<dbReference type="Proteomes" id="UP000272706">
    <property type="component" value="Unassembled WGS sequence"/>
</dbReference>
<keyword evidence="1" id="KW-0732">Signal</keyword>
<comment type="caution">
    <text evidence="2">The sequence shown here is derived from an EMBL/GenBank/DDBJ whole genome shotgun (WGS) entry which is preliminary data.</text>
</comment>
<protein>
    <submittedName>
        <fullName evidence="2">Uncharacterized protein</fullName>
    </submittedName>
</protein>
<name>A0A3A5JQ97_9HYPH</name>
<gene>
    <name evidence="2" type="ORF">D3227_39165</name>
</gene>
<proteinExistence type="predicted"/>
<sequence>MKLPVFALAGTILSLTGAQAAPMTIGAPAHRGLVQEAKVTCAYLTRDGYCVRPHKMHKKHWKDRRYYQRAYRTYEPQPPDEYYWRYERPRPIIRVVPDYAPLNDDEDDYGWDD</sequence>